<dbReference type="Pfam" id="PF16868">
    <property type="entry name" value="NMT1_3"/>
    <property type="match status" value="1"/>
</dbReference>
<evidence type="ECO:0000313" key="2">
    <source>
        <dbReference type="EMBL" id="ABK18616.1"/>
    </source>
</evidence>
<keyword evidence="3" id="KW-1185">Reference proteome</keyword>
<gene>
    <name evidence="2" type="ordered locus">Sfum_2942</name>
</gene>
<dbReference type="InterPro" id="IPR011852">
    <property type="entry name" value="TRAP_TAXI"/>
</dbReference>
<keyword evidence="2" id="KW-0675">Receptor</keyword>
<evidence type="ECO:0000313" key="3">
    <source>
        <dbReference type="Proteomes" id="UP000001784"/>
    </source>
</evidence>
<keyword evidence="1" id="KW-0732">Signal</keyword>
<dbReference type="HOGENOM" id="CLU_033215_4_1_7"/>
<dbReference type="Proteomes" id="UP000001784">
    <property type="component" value="Chromosome"/>
</dbReference>
<organism evidence="2 3">
    <name type="scientific">Syntrophobacter fumaroxidans (strain DSM 10017 / MPOB)</name>
    <dbReference type="NCBI Taxonomy" id="335543"/>
    <lineage>
        <taxon>Bacteria</taxon>
        <taxon>Pseudomonadati</taxon>
        <taxon>Thermodesulfobacteriota</taxon>
        <taxon>Syntrophobacteria</taxon>
        <taxon>Syntrophobacterales</taxon>
        <taxon>Syntrophobacteraceae</taxon>
        <taxon>Syntrophobacter</taxon>
    </lineage>
</organism>
<dbReference type="SUPFAM" id="SSF53850">
    <property type="entry name" value="Periplasmic binding protein-like II"/>
    <property type="match status" value="1"/>
</dbReference>
<accession>A0LMG4</accession>
<evidence type="ECO:0000256" key="1">
    <source>
        <dbReference type="SAM" id="SignalP"/>
    </source>
</evidence>
<feature type="chain" id="PRO_5002627317" evidence="1">
    <location>
        <begin position="30"/>
        <end position="345"/>
    </location>
</feature>
<dbReference type="OrthoDB" id="9780180at2"/>
<name>A0LMG4_SYNFM</name>
<dbReference type="PANTHER" id="PTHR42941:SF1">
    <property type="entry name" value="SLL1037 PROTEIN"/>
    <property type="match status" value="1"/>
</dbReference>
<protein>
    <submittedName>
        <fullName evidence="2">TRAP transporter solute receptor, TAXI family</fullName>
    </submittedName>
</protein>
<dbReference type="PANTHER" id="PTHR42941">
    <property type="entry name" value="SLL1037 PROTEIN"/>
    <property type="match status" value="1"/>
</dbReference>
<dbReference type="KEGG" id="sfu:Sfum_2942"/>
<dbReference type="STRING" id="335543.Sfum_2942"/>
<reference evidence="2 3" key="1">
    <citation type="submission" date="2006-10" db="EMBL/GenBank/DDBJ databases">
        <title>Complete sequence of Syntrophobacter fumaroxidans MPOB.</title>
        <authorList>
            <consortium name="US DOE Joint Genome Institute"/>
            <person name="Copeland A."/>
            <person name="Lucas S."/>
            <person name="Lapidus A."/>
            <person name="Barry K."/>
            <person name="Detter J.C."/>
            <person name="Glavina del Rio T."/>
            <person name="Hammon N."/>
            <person name="Israni S."/>
            <person name="Pitluck S."/>
            <person name="Goltsman E.G."/>
            <person name="Martinez M."/>
            <person name="Schmutz J."/>
            <person name="Larimer F."/>
            <person name="Land M."/>
            <person name="Hauser L."/>
            <person name="Kyrpides N."/>
            <person name="Kim E."/>
            <person name="Boone D.R."/>
            <person name="Brockman F."/>
            <person name="Culley D."/>
            <person name="Ferry J."/>
            <person name="Gunsalus R."/>
            <person name="McInerney M.J."/>
            <person name="Morrison M."/>
            <person name="Plugge C."/>
            <person name="Rohlin L."/>
            <person name="Scholten J."/>
            <person name="Sieber J."/>
            <person name="Stams A.J.M."/>
            <person name="Worm P."/>
            <person name="Henstra A.M."/>
            <person name="Richardson P."/>
        </authorList>
    </citation>
    <scope>NUCLEOTIDE SEQUENCE [LARGE SCALE GENOMIC DNA]</scope>
    <source>
        <strain evidence="3">DSM 10017 / MPOB</strain>
    </source>
</reference>
<dbReference type="Gene3D" id="3.40.190.10">
    <property type="entry name" value="Periplasmic binding protein-like II"/>
    <property type="match status" value="2"/>
</dbReference>
<dbReference type="AlphaFoldDB" id="A0LMG4"/>
<dbReference type="CDD" id="cd13520">
    <property type="entry name" value="PBP2_TAXI_TRAP"/>
    <property type="match status" value="1"/>
</dbReference>
<proteinExistence type="predicted"/>
<dbReference type="EMBL" id="CP000478">
    <property type="protein sequence ID" value="ABK18616.1"/>
    <property type="molecule type" value="Genomic_DNA"/>
</dbReference>
<feature type="signal peptide" evidence="1">
    <location>
        <begin position="1"/>
        <end position="29"/>
    </location>
</feature>
<dbReference type="NCBIfam" id="TIGR02122">
    <property type="entry name" value="TRAP_TAXI"/>
    <property type="match status" value="1"/>
</dbReference>
<dbReference type="InParanoid" id="A0LMG4"/>
<sequence precursor="true">MTGPSFPRSLCVFMICLFFLVSAVPASLAAEEQRLFRIGTGGLTGVYYPIGKLIAKGLTEYGQGKTVAGEGKSGVSGLVGVAQNSAGSVENVRNVVSGEIEAGLVQADVAALAFRGENVFAGDEGPRKLRAVASLYPEKFQIVTRRDADIRRFSDLRGKRISIDEKGSGTLSVMRIVLEAHGLSERDLLPVYLKPVFTHDKMVSGELQGFVMMAGVPMEAVTRVSDIGISLVPIDPEIASQIAKRSPYLVPSTIAAGAYPGIPEISTLQVFALLTVSSESPEGLVHEVTAALWSERTLSLLHEGHPQGKLITLKTALDGIPIPLHPGAERFYREQGITPKEAPMP</sequence>
<dbReference type="eggNOG" id="COG2358">
    <property type="taxonomic scope" value="Bacteria"/>
</dbReference>